<keyword evidence="1" id="KW-0862">Zinc</keyword>
<keyword evidence="3" id="KW-0472">Membrane</keyword>
<dbReference type="GO" id="GO:0003676">
    <property type="term" value="F:nucleic acid binding"/>
    <property type="evidence" value="ECO:0007669"/>
    <property type="project" value="InterPro"/>
</dbReference>
<dbReference type="PROSITE" id="PS50158">
    <property type="entry name" value="ZF_CCHC"/>
    <property type="match status" value="2"/>
</dbReference>
<dbReference type="InterPro" id="IPR001878">
    <property type="entry name" value="Znf_CCHC"/>
</dbReference>
<evidence type="ECO:0000256" key="1">
    <source>
        <dbReference type="PROSITE-ProRule" id="PRU00042"/>
    </source>
</evidence>
<feature type="region of interest" description="Disordered" evidence="2">
    <location>
        <begin position="254"/>
        <end position="301"/>
    </location>
</feature>
<gene>
    <name evidence="7" type="ORF">BSL78_22627</name>
</gene>
<reference evidence="7 8" key="1">
    <citation type="journal article" date="2017" name="PLoS Biol.">
        <title>The sea cucumber genome provides insights into morphological evolution and visceral regeneration.</title>
        <authorList>
            <person name="Zhang X."/>
            <person name="Sun L."/>
            <person name="Yuan J."/>
            <person name="Sun Y."/>
            <person name="Gao Y."/>
            <person name="Zhang L."/>
            <person name="Li S."/>
            <person name="Dai H."/>
            <person name="Hamel J.F."/>
            <person name="Liu C."/>
            <person name="Yu Y."/>
            <person name="Liu S."/>
            <person name="Lin W."/>
            <person name="Guo K."/>
            <person name="Jin S."/>
            <person name="Xu P."/>
            <person name="Storey K.B."/>
            <person name="Huan P."/>
            <person name="Zhang T."/>
            <person name="Zhou Y."/>
            <person name="Zhang J."/>
            <person name="Lin C."/>
            <person name="Li X."/>
            <person name="Xing L."/>
            <person name="Huo D."/>
            <person name="Sun M."/>
            <person name="Wang L."/>
            <person name="Mercier A."/>
            <person name="Li F."/>
            <person name="Yang H."/>
            <person name="Xiang J."/>
        </authorList>
    </citation>
    <scope>NUCLEOTIDE SEQUENCE [LARGE SCALE GENOMIC DNA]</scope>
    <source>
        <strain evidence="7">Shaxun</strain>
        <tissue evidence="7">Muscle</tissue>
    </source>
</reference>
<feature type="compositionally biased region" description="Basic and acidic residues" evidence="2">
    <location>
        <begin position="323"/>
        <end position="335"/>
    </location>
</feature>
<keyword evidence="1" id="KW-0863">Zinc-finger</keyword>
<dbReference type="InterPro" id="IPR036875">
    <property type="entry name" value="Znf_CCHC_sf"/>
</dbReference>
<dbReference type="CDD" id="cd01650">
    <property type="entry name" value="RT_nLTR_like"/>
    <property type="match status" value="1"/>
</dbReference>
<dbReference type="PROSITE" id="PS00028">
    <property type="entry name" value="ZINC_FINGER_C2H2_1"/>
    <property type="match status" value="1"/>
</dbReference>
<name>A0A2G8JXL7_STIJA</name>
<dbReference type="SUPFAM" id="SSF57756">
    <property type="entry name" value="Retrovirus zinc finger-like domains"/>
    <property type="match status" value="1"/>
</dbReference>
<feature type="compositionally biased region" description="Polar residues" evidence="2">
    <location>
        <begin position="313"/>
        <end position="322"/>
    </location>
</feature>
<sequence length="950" mass="107471">MSPLLSQKNPRSTWLEINMAALSRDTSIQLHLDCSEGKSVLFNLLKEKCIDPGEHLTAVQELPGRLWDVTFKTVDLKKKFWPALSSADCCTATTYTGCTTLVTVLHVPYELGDNVVRYILGRYGKVVSGRFLTLSDYPQVFNGIRQYQVEITKDIPSSLRLGGRNCWVRYRGQPRTCLKCGANGHEAKHCDQIKCYNCHEIGHTAKQCVTEVKCTVCEKLGHTSRSCPISFANKISPTARAWVKGPAVVQQEATMSEETDEPTAKVTDGNTNAETVDTQGMTQDLEKKEESQTINDSDTDLFENTEVMETMSLASSSWATPQTEHREVSNSERRQSKPSPEISSQEDIVGDNKFRPSLRPKRKSVSQPEAVKRPERSRSSLRFPAEDPKDSVKMSQIFLEDEPWHSCKAKGCPEVFSEYHVLKEHLLNAHPKLKPSKYPCAMKSCKNTWLSTPPYPVIPGFVLTTVKVLDLIESTLREIFLSTKRLRRRSLILTISLFRKEKRQADQKVVHQVRKPDGNITCNNKEIIEVFHKFFSDLYPNHEGFDESSQDVFINSLHNMLNDEDIESLEKPITLDEIKIALSLASNNKSPGIDGLPYEFYSSFLDMLGEDLLGVYNNIFKTGTMSMSQRTGIVTLLPKKGDKTDPTNWRPISLLNTDYKLISKVLQIRMSKVLPTIVNEHQTCSVPGRSIHDNMFIIRDIDYSAMKKIDCALISIDQHKAFDKVSWSFLMRVLEKLRFGSNFRKWVTILYNNIYSRILINGNLSDIIPIARGVRQGCPLSPVLYVLFIEPISRYINSCNSIRGFPIPGGSGRRVKFLQYADDATCVATNIGDIAQYFNVFKLFQKATGASVNMSKTCGLKLGTFASRQLPTNIHWSTSSIKITGVTFGSKEAVHCNWATKVKSATLLAKSWSSRHLTLLAKYWLLILLFIHCFTLWPPFFVCLIVWSRK</sequence>
<dbReference type="SMART" id="SM00343">
    <property type="entry name" value="ZnF_C2HC"/>
    <property type="match status" value="3"/>
</dbReference>
<evidence type="ECO:0000313" key="8">
    <source>
        <dbReference type="Proteomes" id="UP000230750"/>
    </source>
</evidence>
<keyword evidence="3" id="KW-0812">Transmembrane</keyword>
<feature type="compositionally biased region" description="Polar residues" evidence="2">
    <location>
        <begin position="337"/>
        <end position="346"/>
    </location>
</feature>
<dbReference type="Proteomes" id="UP000230750">
    <property type="component" value="Unassembled WGS sequence"/>
</dbReference>
<comment type="caution">
    <text evidence="7">The sequence shown here is derived from an EMBL/GenBank/DDBJ whole genome shotgun (WGS) entry which is preliminary data.</text>
</comment>
<organism evidence="7 8">
    <name type="scientific">Stichopus japonicus</name>
    <name type="common">Sea cucumber</name>
    <dbReference type="NCBI Taxonomy" id="307972"/>
    <lineage>
        <taxon>Eukaryota</taxon>
        <taxon>Metazoa</taxon>
        <taxon>Echinodermata</taxon>
        <taxon>Eleutherozoa</taxon>
        <taxon>Echinozoa</taxon>
        <taxon>Holothuroidea</taxon>
        <taxon>Aspidochirotacea</taxon>
        <taxon>Aspidochirotida</taxon>
        <taxon>Stichopodidae</taxon>
        <taxon>Apostichopus</taxon>
    </lineage>
</organism>
<dbReference type="PROSITE" id="PS50878">
    <property type="entry name" value="RT_POL"/>
    <property type="match status" value="1"/>
</dbReference>
<keyword evidence="8" id="KW-1185">Reference proteome</keyword>
<evidence type="ECO:0000313" key="7">
    <source>
        <dbReference type="EMBL" id="PIK40521.1"/>
    </source>
</evidence>
<evidence type="ECO:0008006" key="9">
    <source>
        <dbReference type="Google" id="ProtNLM"/>
    </source>
</evidence>
<dbReference type="AlphaFoldDB" id="A0A2G8JXL7"/>
<evidence type="ECO:0000259" key="5">
    <source>
        <dbReference type="PROSITE" id="PS50158"/>
    </source>
</evidence>
<feature type="domain" description="Reverse transcriptase" evidence="6">
    <location>
        <begin position="618"/>
        <end position="881"/>
    </location>
</feature>
<dbReference type="Pfam" id="PF00098">
    <property type="entry name" value="zf-CCHC"/>
    <property type="match status" value="1"/>
</dbReference>
<dbReference type="Pfam" id="PF00078">
    <property type="entry name" value="RVT_1"/>
    <property type="match status" value="1"/>
</dbReference>
<accession>A0A2G8JXL7</accession>
<proteinExistence type="predicted"/>
<dbReference type="SUPFAM" id="SSF56672">
    <property type="entry name" value="DNA/RNA polymerases"/>
    <property type="match status" value="1"/>
</dbReference>
<dbReference type="InterPro" id="IPR013087">
    <property type="entry name" value="Znf_C2H2_type"/>
</dbReference>
<dbReference type="PANTHER" id="PTHR19446">
    <property type="entry name" value="REVERSE TRANSCRIPTASES"/>
    <property type="match status" value="1"/>
</dbReference>
<dbReference type="OrthoDB" id="9902985at2759"/>
<dbReference type="Gene3D" id="4.10.60.10">
    <property type="entry name" value="Zinc finger, CCHC-type"/>
    <property type="match status" value="1"/>
</dbReference>
<evidence type="ECO:0000256" key="2">
    <source>
        <dbReference type="SAM" id="MobiDB-lite"/>
    </source>
</evidence>
<feature type="compositionally biased region" description="Polar residues" evidence="2">
    <location>
        <begin position="268"/>
        <end position="282"/>
    </location>
</feature>
<dbReference type="PROSITE" id="PS50157">
    <property type="entry name" value="ZINC_FINGER_C2H2_2"/>
    <property type="match status" value="1"/>
</dbReference>
<feature type="domain" description="CCHC-type" evidence="5">
    <location>
        <begin position="177"/>
        <end position="192"/>
    </location>
</feature>
<dbReference type="GO" id="GO:0008270">
    <property type="term" value="F:zinc ion binding"/>
    <property type="evidence" value="ECO:0007669"/>
    <property type="project" value="UniProtKB-KW"/>
</dbReference>
<dbReference type="InterPro" id="IPR000477">
    <property type="entry name" value="RT_dom"/>
</dbReference>
<keyword evidence="1" id="KW-0479">Metal-binding</keyword>
<feature type="compositionally biased region" description="Basic and acidic residues" evidence="2">
    <location>
        <begin position="370"/>
        <end position="388"/>
    </location>
</feature>
<dbReference type="EMBL" id="MRZV01001112">
    <property type="protein sequence ID" value="PIK40521.1"/>
    <property type="molecule type" value="Genomic_DNA"/>
</dbReference>
<evidence type="ECO:0000259" key="4">
    <source>
        <dbReference type="PROSITE" id="PS50157"/>
    </source>
</evidence>
<dbReference type="InterPro" id="IPR043502">
    <property type="entry name" value="DNA/RNA_pol_sf"/>
</dbReference>
<keyword evidence="3" id="KW-1133">Transmembrane helix</keyword>
<protein>
    <recommendedName>
        <fullName evidence="9">Reverse transcriptase domain-containing protein</fullName>
    </recommendedName>
</protein>
<evidence type="ECO:0000259" key="6">
    <source>
        <dbReference type="PROSITE" id="PS50878"/>
    </source>
</evidence>
<evidence type="ECO:0000256" key="3">
    <source>
        <dbReference type="SAM" id="Phobius"/>
    </source>
</evidence>
<feature type="transmembrane region" description="Helical" evidence="3">
    <location>
        <begin position="923"/>
        <end position="947"/>
    </location>
</feature>
<feature type="domain" description="C2H2-type" evidence="4">
    <location>
        <begin position="405"/>
        <end position="435"/>
    </location>
</feature>
<feature type="region of interest" description="Disordered" evidence="2">
    <location>
        <begin position="313"/>
        <end position="388"/>
    </location>
</feature>
<feature type="domain" description="CCHC-type" evidence="5">
    <location>
        <begin position="194"/>
        <end position="208"/>
    </location>
</feature>